<protein>
    <submittedName>
        <fullName evidence="2">Uncharacterized protein</fullName>
    </submittedName>
</protein>
<sequence length="103" mass="11468">MLGTKVCFGSSSQRKLRKNDTDDEKEGDNGKTKGCNLGRLFAIDTPIWLLDDEGVRLLETVIVIAEHRKLMPMTVIVIVATHLPIEIEDAMTLIDMLDRTGIS</sequence>
<dbReference type="EMBL" id="CACVBM020000743">
    <property type="protein sequence ID" value="CAA7022855.1"/>
    <property type="molecule type" value="Genomic_DNA"/>
</dbReference>
<gene>
    <name evidence="2" type="ORF">MERR_LOCUS10090</name>
</gene>
<evidence type="ECO:0000313" key="3">
    <source>
        <dbReference type="Proteomes" id="UP000467841"/>
    </source>
</evidence>
<reference evidence="2" key="1">
    <citation type="submission" date="2020-01" db="EMBL/GenBank/DDBJ databases">
        <authorList>
            <person name="Mishra B."/>
        </authorList>
    </citation>
    <scope>NUCLEOTIDE SEQUENCE [LARGE SCALE GENOMIC DNA]</scope>
</reference>
<evidence type="ECO:0000256" key="1">
    <source>
        <dbReference type="SAM" id="MobiDB-lite"/>
    </source>
</evidence>
<dbReference type="Proteomes" id="UP000467841">
    <property type="component" value="Unassembled WGS sequence"/>
</dbReference>
<accession>A0A6D2I3L1</accession>
<dbReference type="AlphaFoldDB" id="A0A6D2I3L1"/>
<name>A0A6D2I3L1_9BRAS</name>
<evidence type="ECO:0000313" key="2">
    <source>
        <dbReference type="EMBL" id="CAA7022855.1"/>
    </source>
</evidence>
<comment type="caution">
    <text evidence="2">The sequence shown here is derived from an EMBL/GenBank/DDBJ whole genome shotgun (WGS) entry which is preliminary data.</text>
</comment>
<proteinExistence type="predicted"/>
<feature type="region of interest" description="Disordered" evidence="1">
    <location>
        <begin position="1"/>
        <end position="31"/>
    </location>
</feature>
<organism evidence="2 3">
    <name type="scientific">Microthlaspi erraticum</name>
    <dbReference type="NCBI Taxonomy" id="1685480"/>
    <lineage>
        <taxon>Eukaryota</taxon>
        <taxon>Viridiplantae</taxon>
        <taxon>Streptophyta</taxon>
        <taxon>Embryophyta</taxon>
        <taxon>Tracheophyta</taxon>
        <taxon>Spermatophyta</taxon>
        <taxon>Magnoliopsida</taxon>
        <taxon>eudicotyledons</taxon>
        <taxon>Gunneridae</taxon>
        <taxon>Pentapetalae</taxon>
        <taxon>rosids</taxon>
        <taxon>malvids</taxon>
        <taxon>Brassicales</taxon>
        <taxon>Brassicaceae</taxon>
        <taxon>Coluteocarpeae</taxon>
        <taxon>Microthlaspi</taxon>
    </lineage>
</organism>
<keyword evidence="3" id="KW-1185">Reference proteome</keyword>